<keyword evidence="1" id="KW-1133">Transmembrane helix</keyword>
<comment type="caution">
    <text evidence="2">The sequence shown here is derived from an EMBL/GenBank/DDBJ whole genome shotgun (WGS) entry which is preliminary data.</text>
</comment>
<keyword evidence="3" id="KW-1185">Reference proteome</keyword>
<reference evidence="2 3" key="1">
    <citation type="submission" date="2023-08" db="EMBL/GenBank/DDBJ databases">
        <authorList>
            <person name="Park J.-S."/>
        </authorList>
    </citation>
    <scope>NUCLEOTIDE SEQUENCE [LARGE SCALE GENOMIC DNA]</scope>
    <source>
        <strain evidence="2 3">2205BS29-5</strain>
    </source>
</reference>
<sequence length="237" mass="24213">MQIDDVTLMALADGELDADEAARLGALVAADPEAQARLRRFTDSRERLKALAAQDGVAAPGDAALIARIRAAAVARVRQTPPPPATPAANRNRAPLAALAAALTAAVVGLGWWQMGADPRGGFAPELAAALDSLPSGEGQMLADGRDLTLIASYRAAGGEFCREFETRQAESIEVVVACRGDGATGAWAQRFATATIAADGFVPASGDLAGLDDFLAELGAGAPLDPDQEAAALASR</sequence>
<dbReference type="RefSeq" id="WP_305961809.1">
    <property type="nucleotide sequence ID" value="NZ_JAVAMQ010000002.1"/>
</dbReference>
<feature type="transmembrane region" description="Helical" evidence="1">
    <location>
        <begin position="96"/>
        <end position="115"/>
    </location>
</feature>
<organism evidence="2 3">
    <name type="scientific">Paracoccus spongiarum</name>
    <dbReference type="NCBI Taxonomy" id="3064387"/>
    <lineage>
        <taxon>Bacteria</taxon>
        <taxon>Pseudomonadati</taxon>
        <taxon>Pseudomonadota</taxon>
        <taxon>Alphaproteobacteria</taxon>
        <taxon>Rhodobacterales</taxon>
        <taxon>Paracoccaceae</taxon>
        <taxon>Paracoccus</taxon>
    </lineage>
</organism>
<proteinExistence type="predicted"/>
<dbReference type="EMBL" id="JAVAMQ010000002">
    <property type="protein sequence ID" value="MDP5305931.1"/>
    <property type="molecule type" value="Genomic_DNA"/>
</dbReference>
<protein>
    <recommendedName>
        <fullName evidence="4">Anti-sigma factor</fullName>
    </recommendedName>
</protein>
<evidence type="ECO:0000313" key="2">
    <source>
        <dbReference type="EMBL" id="MDP5305931.1"/>
    </source>
</evidence>
<gene>
    <name evidence="2" type="ORF">Q5Y72_02340</name>
</gene>
<evidence type="ECO:0000256" key="1">
    <source>
        <dbReference type="SAM" id="Phobius"/>
    </source>
</evidence>
<keyword evidence="1" id="KW-0812">Transmembrane</keyword>
<keyword evidence="1" id="KW-0472">Membrane</keyword>
<name>A0ABT9J7Z4_9RHOB</name>
<evidence type="ECO:0000313" key="3">
    <source>
        <dbReference type="Proteomes" id="UP001224997"/>
    </source>
</evidence>
<dbReference type="Proteomes" id="UP001224997">
    <property type="component" value="Unassembled WGS sequence"/>
</dbReference>
<evidence type="ECO:0008006" key="4">
    <source>
        <dbReference type="Google" id="ProtNLM"/>
    </source>
</evidence>
<accession>A0ABT9J7Z4</accession>